<evidence type="ECO:0000313" key="2">
    <source>
        <dbReference type="Proteomes" id="UP000729402"/>
    </source>
</evidence>
<keyword evidence="2" id="KW-1185">Reference proteome</keyword>
<reference evidence="1" key="1">
    <citation type="journal article" date="2021" name="bioRxiv">
        <title>Whole Genome Assembly and Annotation of Northern Wild Rice, Zizania palustris L., Supports a Whole Genome Duplication in the Zizania Genus.</title>
        <authorList>
            <person name="Haas M."/>
            <person name="Kono T."/>
            <person name="Macchietto M."/>
            <person name="Millas R."/>
            <person name="McGilp L."/>
            <person name="Shao M."/>
            <person name="Duquette J."/>
            <person name="Hirsch C.N."/>
            <person name="Kimball J."/>
        </authorList>
    </citation>
    <scope>NUCLEOTIDE SEQUENCE</scope>
    <source>
        <tissue evidence="1">Fresh leaf tissue</tissue>
    </source>
</reference>
<sequence length="67" mass="7122">MIQRKGAKPTLREVVKEDDNSGRVLLQGQLEALQTQPRSYHGFYALSLLESSSEPSGDGGALGSGCS</sequence>
<proteinExistence type="predicted"/>
<dbReference type="AlphaFoldDB" id="A0A8J5WT14"/>
<name>A0A8J5WT14_ZIZPA</name>
<comment type="caution">
    <text evidence="1">The sequence shown here is derived from an EMBL/GenBank/DDBJ whole genome shotgun (WGS) entry which is preliminary data.</text>
</comment>
<dbReference type="EMBL" id="JAAALK010000079">
    <property type="protein sequence ID" value="KAG8096398.1"/>
    <property type="molecule type" value="Genomic_DNA"/>
</dbReference>
<organism evidence="1 2">
    <name type="scientific">Zizania palustris</name>
    <name type="common">Northern wild rice</name>
    <dbReference type="NCBI Taxonomy" id="103762"/>
    <lineage>
        <taxon>Eukaryota</taxon>
        <taxon>Viridiplantae</taxon>
        <taxon>Streptophyta</taxon>
        <taxon>Embryophyta</taxon>
        <taxon>Tracheophyta</taxon>
        <taxon>Spermatophyta</taxon>
        <taxon>Magnoliopsida</taxon>
        <taxon>Liliopsida</taxon>
        <taxon>Poales</taxon>
        <taxon>Poaceae</taxon>
        <taxon>BOP clade</taxon>
        <taxon>Oryzoideae</taxon>
        <taxon>Oryzeae</taxon>
        <taxon>Zizaniinae</taxon>
        <taxon>Zizania</taxon>
    </lineage>
</organism>
<accession>A0A8J5WT14</accession>
<reference evidence="1" key="2">
    <citation type="submission" date="2021-02" db="EMBL/GenBank/DDBJ databases">
        <authorList>
            <person name="Kimball J.A."/>
            <person name="Haas M.W."/>
            <person name="Macchietto M."/>
            <person name="Kono T."/>
            <person name="Duquette J."/>
            <person name="Shao M."/>
        </authorList>
    </citation>
    <scope>NUCLEOTIDE SEQUENCE</scope>
    <source>
        <tissue evidence="1">Fresh leaf tissue</tissue>
    </source>
</reference>
<gene>
    <name evidence="1" type="ORF">GUJ93_ZPchr0013g37810</name>
</gene>
<evidence type="ECO:0000313" key="1">
    <source>
        <dbReference type="EMBL" id="KAG8096398.1"/>
    </source>
</evidence>
<dbReference type="Proteomes" id="UP000729402">
    <property type="component" value="Unassembled WGS sequence"/>
</dbReference>
<protein>
    <submittedName>
        <fullName evidence="1">Uncharacterized protein</fullName>
    </submittedName>
</protein>